<gene>
    <name evidence="1" type="ORF">AFUS01_LOCUS14187</name>
</gene>
<proteinExistence type="predicted"/>
<dbReference type="EMBL" id="CAJVCH010118985">
    <property type="protein sequence ID" value="CAG7725218.1"/>
    <property type="molecule type" value="Genomic_DNA"/>
</dbReference>
<dbReference type="AlphaFoldDB" id="A0A8J2JTM7"/>
<comment type="caution">
    <text evidence="1">The sequence shown here is derived from an EMBL/GenBank/DDBJ whole genome shotgun (WGS) entry which is preliminary data.</text>
</comment>
<evidence type="ECO:0000313" key="1">
    <source>
        <dbReference type="EMBL" id="CAG7725218.1"/>
    </source>
</evidence>
<sequence length="64" mass="7644">SWYQILASDNVLKFYKRNNGINIIPYFFDGRMLDTNLEPNLCHDQREKFDTVTTPFDMFSYDPS</sequence>
<keyword evidence="2" id="KW-1185">Reference proteome</keyword>
<reference evidence="1" key="1">
    <citation type="submission" date="2021-06" db="EMBL/GenBank/DDBJ databases">
        <authorList>
            <person name="Hodson N. C."/>
            <person name="Mongue J. A."/>
            <person name="Jaron S. K."/>
        </authorList>
    </citation>
    <scope>NUCLEOTIDE SEQUENCE</scope>
</reference>
<evidence type="ECO:0000313" key="2">
    <source>
        <dbReference type="Proteomes" id="UP000708208"/>
    </source>
</evidence>
<organism evidence="1 2">
    <name type="scientific">Allacma fusca</name>
    <dbReference type="NCBI Taxonomy" id="39272"/>
    <lineage>
        <taxon>Eukaryota</taxon>
        <taxon>Metazoa</taxon>
        <taxon>Ecdysozoa</taxon>
        <taxon>Arthropoda</taxon>
        <taxon>Hexapoda</taxon>
        <taxon>Collembola</taxon>
        <taxon>Symphypleona</taxon>
        <taxon>Sminthuridae</taxon>
        <taxon>Allacma</taxon>
    </lineage>
</organism>
<dbReference type="Proteomes" id="UP000708208">
    <property type="component" value="Unassembled WGS sequence"/>
</dbReference>
<name>A0A8J2JTM7_9HEXA</name>
<feature type="non-terminal residue" evidence="1">
    <location>
        <position position="1"/>
    </location>
</feature>
<protein>
    <submittedName>
        <fullName evidence="1">Uncharacterized protein</fullName>
    </submittedName>
</protein>
<accession>A0A8J2JTM7</accession>